<keyword evidence="1" id="KW-0472">Membrane</keyword>
<dbReference type="InterPro" id="IPR019533">
    <property type="entry name" value="Peptidase_S26"/>
</dbReference>
<dbReference type="GO" id="GO:0006465">
    <property type="term" value="P:signal peptide processing"/>
    <property type="evidence" value="ECO:0007669"/>
    <property type="project" value="InterPro"/>
</dbReference>
<dbReference type="AlphaFoldDB" id="A0A2H0W813"/>
<feature type="transmembrane region" description="Helical" evidence="1">
    <location>
        <begin position="44"/>
        <end position="63"/>
    </location>
</feature>
<keyword evidence="1" id="KW-0812">Transmembrane</keyword>
<protein>
    <recommendedName>
        <fullName evidence="4">Peptidase S26 domain-containing protein</fullName>
    </recommendedName>
</protein>
<dbReference type="SUPFAM" id="SSF51306">
    <property type="entry name" value="LexA/Signal peptidase"/>
    <property type="match status" value="1"/>
</dbReference>
<evidence type="ECO:0008006" key="4">
    <source>
        <dbReference type="Google" id="ProtNLM"/>
    </source>
</evidence>
<reference evidence="3" key="1">
    <citation type="submission" date="2017-09" db="EMBL/GenBank/DDBJ databases">
        <title>Depth-based differentiation of microbial function through sediment-hosted aquifers and enrichment of novel symbionts in the deep terrestrial subsurface.</title>
        <authorList>
            <person name="Probst A.J."/>
            <person name="Ladd B."/>
            <person name="Jarett J.K."/>
            <person name="Geller-Mcgrath D.E."/>
            <person name="Sieber C.M.K."/>
            <person name="Emerson J.B."/>
            <person name="Anantharaman K."/>
            <person name="Thomas B.C."/>
            <person name="Malmstrom R."/>
            <person name="Stieglmeier M."/>
            <person name="Klingl A."/>
            <person name="Woyke T."/>
            <person name="Ryan C.M."/>
            <person name="Banfield J.F."/>
        </authorList>
    </citation>
    <scope>NUCLEOTIDE SEQUENCE [LARGE SCALE GENOMIC DNA]</scope>
</reference>
<gene>
    <name evidence="2" type="ORF">COT78_03260</name>
</gene>
<sequence length="392" mass="43618">MAAHQHGLHAPVASPTVSVSATAGTNRLHDTLNMTVSRRVVRTVAILGLLVLVLPALGFSVNYGPSMSHLGLFYWTSWGKQPTTVGQIVRFAPPDEPVWRKYIGSCVKRVTEIRPDGYWLEGDNAEQSKDCRDWGKAVPANHVAGVVTWCWSWERARRTRTPEGRLRNWVDFHTGPVSVRWNPRDVHVWAELKGDQMVIHSWYKTVFGPKKFDDIPVGNDFWNPDGSVTYTCLTGAGYPSLRRWSLVGGEKVVKECVPNVVERKLGDGTTLRAFSSEQGLDPCHAFDVVGWGPVMASSTAGHFNRLDVDYLLPRKVCQISATWTGGESLAVFCSDDGSLWQEVCLFPPPPPCGEAVTIVLKRPISSKHWRFELVNDRSSIEGGMTLAKLQLR</sequence>
<accession>A0A2H0W813</accession>
<keyword evidence="1" id="KW-1133">Transmembrane helix</keyword>
<evidence type="ECO:0000313" key="2">
    <source>
        <dbReference type="EMBL" id="PIS07468.1"/>
    </source>
</evidence>
<dbReference type="GO" id="GO:0004252">
    <property type="term" value="F:serine-type endopeptidase activity"/>
    <property type="evidence" value="ECO:0007669"/>
    <property type="project" value="InterPro"/>
</dbReference>
<organism evidence="2 3">
    <name type="scientific">Candidatus Berkelbacteria bacterium CG10_big_fil_rev_8_21_14_0_10_43_13</name>
    <dbReference type="NCBI Taxonomy" id="1974514"/>
    <lineage>
        <taxon>Bacteria</taxon>
        <taxon>Candidatus Berkelbacteria</taxon>
    </lineage>
</organism>
<comment type="caution">
    <text evidence="2">The sequence shown here is derived from an EMBL/GenBank/DDBJ whole genome shotgun (WGS) entry which is preliminary data.</text>
</comment>
<evidence type="ECO:0000313" key="3">
    <source>
        <dbReference type="Proteomes" id="UP000231382"/>
    </source>
</evidence>
<dbReference type="Gene3D" id="2.10.109.10">
    <property type="entry name" value="Umud Fragment, subunit A"/>
    <property type="match status" value="1"/>
</dbReference>
<name>A0A2H0W813_9BACT</name>
<dbReference type="CDD" id="cd06530">
    <property type="entry name" value="S26_SPase_I"/>
    <property type="match status" value="1"/>
</dbReference>
<proteinExistence type="predicted"/>
<dbReference type="EMBL" id="PEZW01000021">
    <property type="protein sequence ID" value="PIS07468.1"/>
    <property type="molecule type" value="Genomic_DNA"/>
</dbReference>
<dbReference type="InterPro" id="IPR036286">
    <property type="entry name" value="LexA/Signal_pep-like_sf"/>
</dbReference>
<evidence type="ECO:0000256" key="1">
    <source>
        <dbReference type="SAM" id="Phobius"/>
    </source>
</evidence>
<dbReference type="Proteomes" id="UP000231382">
    <property type="component" value="Unassembled WGS sequence"/>
</dbReference>